<feature type="region of interest" description="Disordered" evidence="6">
    <location>
        <begin position="237"/>
        <end position="285"/>
    </location>
</feature>
<dbReference type="Proteomes" id="UP000242972">
    <property type="component" value="Unassembled WGS sequence"/>
</dbReference>
<dbReference type="Pfam" id="PF12791">
    <property type="entry name" value="RsgI_N"/>
    <property type="match status" value="1"/>
</dbReference>
<proteinExistence type="predicted"/>
<dbReference type="InterPro" id="IPR024449">
    <property type="entry name" value="Anti-sigma_RsgI_N"/>
</dbReference>
<dbReference type="AlphaFoldDB" id="A0A2T2XDV9"/>
<feature type="domain" description="RsgI N-terminal anti-sigma" evidence="8">
    <location>
        <begin position="4"/>
        <end position="52"/>
    </location>
</feature>
<feature type="transmembrane region" description="Helical" evidence="7">
    <location>
        <begin position="48"/>
        <end position="69"/>
    </location>
</feature>
<keyword evidence="5 7" id="KW-0472">Membrane</keyword>
<gene>
    <name evidence="9" type="ORF">C7B46_13460</name>
</gene>
<evidence type="ECO:0000256" key="3">
    <source>
        <dbReference type="ARBA" id="ARBA00022692"/>
    </source>
</evidence>
<name>A0A2T2XDV9_9FIRM</name>
<evidence type="ECO:0000256" key="4">
    <source>
        <dbReference type="ARBA" id="ARBA00022989"/>
    </source>
</evidence>
<protein>
    <recommendedName>
        <fullName evidence="8">RsgI N-terminal anti-sigma domain-containing protein</fullName>
    </recommendedName>
</protein>
<accession>A0A2T2XDV9</accession>
<evidence type="ECO:0000256" key="6">
    <source>
        <dbReference type="SAM" id="MobiDB-lite"/>
    </source>
</evidence>
<organism evidence="9 10">
    <name type="scientific">Sulfobacillus benefaciens</name>
    <dbReference type="NCBI Taxonomy" id="453960"/>
    <lineage>
        <taxon>Bacteria</taxon>
        <taxon>Bacillati</taxon>
        <taxon>Bacillota</taxon>
        <taxon>Clostridia</taxon>
        <taxon>Eubacteriales</taxon>
        <taxon>Clostridiales Family XVII. Incertae Sedis</taxon>
        <taxon>Sulfobacillus</taxon>
    </lineage>
</organism>
<evidence type="ECO:0000256" key="1">
    <source>
        <dbReference type="ARBA" id="ARBA00004162"/>
    </source>
</evidence>
<keyword evidence="2" id="KW-1003">Cell membrane</keyword>
<reference evidence="9 10" key="1">
    <citation type="journal article" date="2014" name="BMC Genomics">
        <title>Comparison of environmental and isolate Sulfobacillus genomes reveals diverse carbon, sulfur, nitrogen, and hydrogen metabolisms.</title>
        <authorList>
            <person name="Justice N.B."/>
            <person name="Norman A."/>
            <person name="Brown C.T."/>
            <person name="Singh A."/>
            <person name="Thomas B.C."/>
            <person name="Banfield J.F."/>
        </authorList>
    </citation>
    <scope>NUCLEOTIDE SEQUENCE [LARGE SCALE GENOMIC DNA]</scope>
    <source>
        <strain evidence="9">AMDSBA4</strain>
    </source>
</reference>
<evidence type="ECO:0000256" key="2">
    <source>
        <dbReference type="ARBA" id="ARBA00022475"/>
    </source>
</evidence>
<evidence type="ECO:0000256" key="7">
    <source>
        <dbReference type="SAM" id="Phobius"/>
    </source>
</evidence>
<dbReference type="EMBL" id="PXYW01000034">
    <property type="protein sequence ID" value="PSR32622.1"/>
    <property type="molecule type" value="Genomic_DNA"/>
</dbReference>
<evidence type="ECO:0000313" key="9">
    <source>
        <dbReference type="EMBL" id="PSR32622.1"/>
    </source>
</evidence>
<dbReference type="InterPro" id="IPR055431">
    <property type="entry name" value="RsgI_M"/>
</dbReference>
<evidence type="ECO:0000259" key="8">
    <source>
        <dbReference type="PROSITE" id="PS51849"/>
    </source>
</evidence>
<sequence length="285" mass="30635">MLQERALVMDITNKYATVMLPGGRFRRIRRRGRHLVVGQEIWLGKEQFGTLSAAALAVAVSFAAILLAFQGVAPASVQAIGVVSVDINPSINLLVTSQRTVAKAAGLDAAGRHILSQYQPVGASVANAVVTITGIAVHDGYSGSGRSVVLIGGVFKHGVPLWFASVVGQERHAVNLHHWPLSVAAVAVSNGQWMRMINKRAISAGRYLLWRSYHNGHGYVSSKLALVPLGRLLSHSAAGRPNRPMMETPLANHQSSSSQKKNVNNRSKALHPQLGRQLSHLPKGR</sequence>
<keyword evidence="3 7" id="KW-0812">Transmembrane</keyword>
<evidence type="ECO:0000313" key="10">
    <source>
        <dbReference type="Proteomes" id="UP000242972"/>
    </source>
</evidence>
<dbReference type="Pfam" id="PF23750">
    <property type="entry name" value="RsgI_M"/>
    <property type="match status" value="1"/>
</dbReference>
<comment type="caution">
    <text evidence="9">The sequence shown here is derived from an EMBL/GenBank/DDBJ whole genome shotgun (WGS) entry which is preliminary data.</text>
</comment>
<comment type="subcellular location">
    <subcellularLocation>
        <location evidence="1">Cell membrane</location>
        <topology evidence="1">Single-pass membrane protein</topology>
    </subcellularLocation>
</comment>
<evidence type="ECO:0000256" key="5">
    <source>
        <dbReference type="ARBA" id="ARBA00023136"/>
    </source>
</evidence>
<keyword evidence="4 7" id="KW-1133">Transmembrane helix</keyword>
<dbReference type="PROSITE" id="PS51849">
    <property type="entry name" value="RSGI_N"/>
    <property type="match status" value="1"/>
</dbReference>
<dbReference type="GO" id="GO:0005886">
    <property type="term" value="C:plasma membrane"/>
    <property type="evidence" value="ECO:0007669"/>
    <property type="project" value="UniProtKB-SubCell"/>
</dbReference>
<feature type="compositionally biased region" description="Low complexity" evidence="6">
    <location>
        <begin position="255"/>
        <end position="267"/>
    </location>
</feature>